<dbReference type="PATRIC" id="fig|1679170.3.peg.3300"/>
<dbReference type="GO" id="GO:0006310">
    <property type="term" value="P:DNA recombination"/>
    <property type="evidence" value="ECO:0007669"/>
    <property type="project" value="UniProtKB-KW"/>
</dbReference>
<dbReference type="CDD" id="cd00397">
    <property type="entry name" value="DNA_BRE_C"/>
    <property type="match status" value="1"/>
</dbReference>
<protein>
    <recommendedName>
        <fullName evidence="9">Integrase</fullName>
    </recommendedName>
</protein>
<evidence type="ECO:0000256" key="4">
    <source>
        <dbReference type="PROSITE-ProRule" id="PRU01248"/>
    </source>
</evidence>
<keyword evidence="3" id="KW-0233">DNA recombination</keyword>
<evidence type="ECO:0000259" key="6">
    <source>
        <dbReference type="PROSITE" id="PS51900"/>
    </source>
</evidence>
<dbReference type="Gene3D" id="1.10.443.10">
    <property type="entry name" value="Intergrase catalytic core"/>
    <property type="match status" value="1"/>
</dbReference>
<dbReference type="STRING" id="1679170.AC625_14460"/>
<dbReference type="OrthoDB" id="107900at2"/>
<name>A0A0K9GV90_9BACI</name>
<dbReference type="InterPro" id="IPR044068">
    <property type="entry name" value="CB"/>
</dbReference>
<dbReference type="EMBL" id="LFZW01000001">
    <property type="protein sequence ID" value="KMY50560.1"/>
    <property type="molecule type" value="Genomic_DNA"/>
</dbReference>
<comment type="similarity">
    <text evidence="1">Belongs to the 'phage' integrase family.</text>
</comment>
<evidence type="ECO:0000256" key="3">
    <source>
        <dbReference type="ARBA" id="ARBA00023172"/>
    </source>
</evidence>
<dbReference type="PROSITE" id="PS51900">
    <property type="entry name" value="CB"/>
    <property type="match status" value="1"/>
</dbReference>
<feature type="domain" description="Core-binding (CB)" evidence="6">
    <location>
        <begin position="21"/>
        <end position="117"/>
    </location>
</feature>
<comment type="caution">
    <text evidence="7">The sequence shown here is derived from an EMBL/GenBank/DDBJ whole genome shotgun (WGS) entry which is preliminary data.</text>
</comment>
<dbReference type="PANTHER" id="PTHR30349:SF41">
    <property type="entry name" value="INTEGRASE_RECOMBINASE PROTEIN MJ0367-RELATED"/>
    <property type="match status" value="1"/>
</dbReference>
<dbReference type="Pfam" id="PF00589">
    <property type="entry name" value="Phage_integrase"/>
    <property type="match status" value="1"/>
</dbReference>
<dbReference type="Proteomes" id="UP000037146">
    <property type="component" value="Unassembled WGS sequence"/>
</dbReference>
<dbReference type="GO" id="GO:0015074">
    <property type="term" value="P:DNA integration"/>
    <property type="evidence" value="ECO:0007669"/>
    <property type="project" value="InterPro"/>
</dbReference>
<evidence type="ECO:0000256" key="1">
    <source>
        <dbReference type="ARBA" id="ARBA00008857"/>
    </source>
</evidence>
<accession>A0A0K9GV90</accession>
<dbReference type="AlphaFoldDB" id="A0A0K9GV90"/>
<dbReference type="GO" id="GO:0003677">
    <property type="term" value="F:DNA binding"/>
    <property type="evidence" value="ECO:0007669"/>
    <property type="project" value="UniProtKB-UniRule"/>
</dbReference>
<dbReference type="PROSITE" id="PS51898">
    <property type="entry name" value="TYR_RECOMBINASE"/>
    <property type="match status" value="1"/>
</dbReference>
<gene>
    <name evidence="7" type="ORF">AC625_14460</name>
</gene>
<evidence type="ECO:0000256" key="2">
    <source>
        <dbReference type="ARBA" id="ARBA00023125"/>
    </source>
</evidence>
<dbReference type="InterPro" id="IPR013762">
    <property type="entry name" value="Integrase-like_cat_sf"/>
</dbReference>
<evidence type="ECO:0008006" key="9">
    <source>
        <dbReference type="Google" id="ProtNLM"/>
    </source>
</evidence>
<dbReference type="InterPro" id="IPR010998">
    <property type="entry name" value="Integrase_recombinase_N"/>
</dbReference>
<evidence type="ECO:0000313" key="8">
    <source>
        <dbReference type="Proteomes" id="UP000037146"/>
    </source>
</evidence>
<dbReference type="InterPro" id="IPR011010">
    <property type="entry name" value="DNA_brk_join_enz"/>
</dbReference>
<feature type="domain" description="Tyr recombinase" evidence="5">
    <location>
        <begin position="138"/>
        <end position="322"/>
    </location>
</feature>
<evidence type="ECO:0000313" key="7">
    <source>
        <dbReference type="EMBL" id="KMY50560.1"/>
    </source>
</evidence>
<proteinExistence type="inferred from homology"/>
<dbReference type="InterPro" id="IPR002104">
    <property type="entry name" value="Integrase_catalytic"/>
</dbReference>
<dbReference type="SUPFAM" id="SSF56349">
    <property type="entry name" value="DNA breaking-rejoining enzymes"/>
    <property type="match status" value="1"/>
</dbReference>
<organism evidence="7 8">
    <name type="scientific">Peribacillus loiseleuriae</name>
    <dbReference type="NCBI Taxonomy" id="1679170"/>
    <lineage>
        <taxon>Bacteria</taxon>
        <taxon>Bacillati</taxon>
        <taxon>Bacillota</taxon>
        <taxon>Bacilli</taxon>
        <taxon>Bacillales</taxon>
        <taxon>Bacillaceae</taxon>
        <taxon>Peribacillus</taxon>
    </lineage>
</organism>
<dbReference type="InterPro" id="IPR050090">
    <property type="entry name" value="Tyrosine_recombinase_XerCD"/>
</dbReference>
<dbReference type="RefSeq" id="WP_049681913.1">
    <property type="nucleotide sequence ID" value="NZ_LFZW01000001.1"/>
</dbReference>
<reference evidence="8" key="1">
    <citation type="submission" date="2015-07" db="EMBL/GenBank/DDBJ databases">
        <title>Genome sequencing project for genomic taxonomy and phylogenomics of Bacillus-like bacteria.</title>
        <authorList>
            <person name="Liu B."/>
            <person name="Wang J."/>
            <person name="Zhu Y."/>
            <person name="Liu G."/>
            <person name="Chen Q."/>
            <person name="Chen Z."/>
            <person name="Lan J."/>
            <person name="Che J."/>
            <person name="Ge C."/>
            <person name="Shi H."/>
            <person name="Pan Z."/>
            <person name="Liu X."/>
        </authorList>
    </citation>
    <scope>NUCLEOTIDE SEQUENCE [LARGE SCALE GENOMIC DNA]</scope>
    <source>
        <strain evidence="8">FJAT-27997</strain>
    </source>
</reference>
<keyword evidence="2 4" id="KW-0238">DNA-binding</keyword>
<dbReference type="Gene3D" id="1.10.150.130">
    <property type="match status" value="1"/>
</dbReference>
<evidence type="ECO:0000259" key="5">
    <source>
        <dbReference type="PROSITE" id="PS51898"/>
    </source>
</evidence>
<keyword evidence="8" id="KW-1185">Reference proteome</keyword>
<dbReference type="PANTHER" id="PTHR30349">
    <property type="entry name" value="PHAGE INTEGRASE-RELATED"/>
    <property type="match status" value="1"/>
</dbReference>
<sequence>MNKKRVIRRGRIEQPKDEIKVSFEDAFEYFLTAKKSEGLREKTIISHKEHYDFFVNWLKKAHVDIKYIDEISAPLVREYIVFMKDERYNYKKKEIGLAPQTINARIRFLKNFYNLLNKEQMIDSNVLDQIKFLKTDETPFELLTQDEMHSLLSMPDHAFYPQYRDYVMMMLLYDSGMRISEAVNLEISEVDSASKRIVLPAHKIKTRKPKVIPLSSEIIRLLNGLIEENKGYFGEEKTQIFLTWMGESLKEDTFRRNLKRYVQKAGITKSFSCHDFRRQYCTEFLDSGGSLFALQAIVGHSEISTTRKYVRFDEEMIKNQHELYSPVAKLRKGKKK</sequence>